<name>V5ZB79_9GAMM</name>
<evidence type="ECO:0000313" key="1">
    <source>
        <dbReference type="EMBL" id="CCG88209.1"/>
    </source>
</evidence>
<evidence type="ECO:0000313" key="2">
    <source>
        <dbReference type="Proteomes" id="UP000018217"/>
    </source>
</evidence>
<organism evidence="1 2">
    <name type="scientific">Erwinia piriflorinigrans CFBP 5888</name>
    <dbReference type="NCBI Taxonomy" id="1161919"/>
    <lineage>
        <taxon>Bacteria</taxon>
        <taxon>Pseudomonadati</taxon>
        <taxon>Pseudomonadota</taxon>
        <taxon>Gammaproteobacteria</taxon>
        <taxon>Enterobacterales</taxon>
        <taxon>Erwiniaceae</taxon>
        <taxon>Erwinia</taxon>
    </lineage>
</organism>
<accession>V5ZB79</accession>
<gene>
    <name evidence="1" type="ORF">EPIR_2846</name>
</gene>
<keyword evidence="2" id="KW-1185">Reference proteome</keyword>
<proteinExistence type="predicted"/>
<sequence length="53" mass="6010">MVVINTSVFIGLNVKNFVANRLTEYALNTDFSSKRQRTALWVCCPQGIREMSS</sequence>
<protein>
    <submittedName>
        <fullName evidence="1">Uncharacterized protein</fullName>
    </submittedName>
</protein>
<comment type="caution">
    <text evidence="1">The sequence shown here is derived from an EMBL/GenBank/DDBJ whole genome shotgun (WGS) entry which is preliminary data.</text>
</comment>
<dbReference type="Proteomes" id="UP000018217">
    <property type="component" value="Unassembled WGS sequence"/>
</dbReference>
<dbReference type="AlphaFoldDB" id="V5ZB79"/>
<reference evidence="1 2" key="1">
    <citation type="journal article" date="2013" name="Syst. Appl. Microbiol.">
        <title>Phylogenetic position and virulence apparatus of the pear flower necrosis pathogen Erwinia piriflorinigrans CFBP 5888T as assessed by comparative genomics.</title>
        <authorList>
            <person name="Smits T.H."/>
            <person name="Rezzonico F."/>
            <person name="Lopez M.M."/>
            <person name="Blom J."/>
            <person name="Goesmann A."/>
            <person name="Frey J.E."/>
            <person name="Duffy B."/>
        </authorList>
    </citation>
    <scope>NUCLEOTIDE SEQUENCE [LARGE SCALE GENOMIC DNA]</scope>
    <source>
        <strain evidence="2">CFBP5888</strain>
    </source>
</reference>
<dbReference type="EMBL" id="CAHS01000017">
    <property type="protein sequence ID" value="CCG88209.1"/>
    <property type="molecule type" value="Genomic_DNA"/>
</dbReference>